<keyword evidence="1" id="KW-0472">Membrane</keyword>
<organism evidence="2">
    <name type="scientific">Arundo donax</name>
    <name type="common">Giant reed</name>
    <name type="synonym">Donax arundinaceus</name>
    <dbReference type="NCBI Taxonomy" id="35708"/>
    <lineage>
        <taxon>Eukaryota</taxon>
        <taxon>Viridiplantae</taxon>
        <taxon>Streptophyta</taxon>
        <taxon>Embryophyta</taxon>
        <taxon>Tracheophyta</taxon>
        <taxon>Spermatophyta</taxon>
        <taxon>Magnoliopsida</taxon>
        <taxon>Liliopsida</taxon>
        <taxon>Poales</taxon>
        <taxon>Poaceae</taxon>
        <taxon>PACMAD clade</taxon>
        <taxon>Arundinoideae</taxon>
        <taxon>Arundineae</taxon>
        <taxon>Arundo</taxon>
    </lineage>
</organism>
<evidence type="ECO:0000313" key="2">
    <source>
        <dbReference type="EMBL" id="JAD48174.1"/>
    </source>
</evidence>
<sequence length="38" mass="4249">MVLASLHLGFWPIATRICGLLHYFLLIHATFSIVLAIP</sequence>
<name>A0A0A9A939_ARUDO</name>
<evidence type="ECO:0000256" key="1">
    <source>
        <dbReference type="SAM" id="Phobius"/>
    </source>
</evidence>
<dbReference type="EMBL" id="GBRH01249721">
    <property type="protein sequence ID" value="JAD48174.1"/>
    <property type="molecule type" value="Transcribed_RNA"/>
</dbReference>
<keyword evidence="1" id="KW-1133">Transmembrane helix</keyword>
<reference evidence="2" key="1">
    <citation type="submission" date="2014-09" db="EMBL/GenBank/DDBJ databases">
        <authorList>
            <person name="Magalhaes I.L.F."/>
            <person name="Oliveira U."/>
            <person name="Santos F.R."/>
            <person name="Vidigal T.H.D.A."/>
            <person name="Brescovit A.D."/>
            <person name="Santos A.J."/>
        </authorList>
    </citation>
    <scope>NUCLEOTIDE SEQUENCE</scope>
    <source>
        <tissue evidence="2">Shoot tissue taken approximately 20 cm above the soil surface</tissue>
    </source>
</reference>
<dbReference type="AlphaFoldDB" id="A0A0A9A939"/>
<protein>
    <submittedName>
        <fullName evidence="2">Uncharacterized protein</fullName>
    </submittedName>
</protein>
<accession>A0A0A9A939</accession>
<reference evidence="2" key="2">
    <citation type="journal article" date="2015" name="Data Brief">
        <title>Shoot transcriptome of the giant reed, Arundo donax.</title>
        <authorList>
            <person name="Barrero R.A."/>
            <person name="Guerrero F.D."/>
            <person name="Moolhuijzen P."/>
            <person name="Goolsby J.A."/>
            <person name="Tidwell J."/>
            <person name="Bellgard S.E."/>
            <person name="Bellgard M.I."/>
        </authorList>
    </citation>
    <scope>NUCLEOTIDE SEQUENCE</scope>
    <source>
        <tissue evidence="2">Shoot tissue taken approximately 20 cm above the soil surface</tissue>
    </source>
</reference>
<proteinExistence type="predicted"/>
<keyword evidence="1" id="KW-0812">Transmembrane</keyword>
<feature type="transmembrane region" description="Helical" evidence="1">
    <location>
        <begin position="20"/>
        <end position="37"/>
    </location>
</feature>